<proteinExistence type="predicted"/>
<dbReference type="Proteomes" id="UP001303902">
    <property type="component" value="Chromosome"/>
</dbReference>
<accession>A0ABZ0L5F5</accession>
<dbReference type="PANTHER" id="PTHR34180">
    <property type="entry name" value="PEPTIDASE C45"/>
    <property type="match status" value="1"/>
</dbReference>
<evidence type="ECO:0000313" key="3">
    <source>
        <dbReference type="Proteomes" id="UP001303902"/>
    </source>
</evidence>
<dbReference type="InterPro" id="IPR029055">
    <property type="entry name" value="Ntn_hydrolases_N"/>
</dbReference>
<keyword evidence="2" id="KW-0012">Acyltransferase</keyword>
<dbReference type="SUPFAM" id="SSF56235">
    <property type="entry name" value="N-terminal nucleophile aminohydrolases (Ntn hydrolases)"/>
    <property type="match status" value="1"/>
</dbReference>
<dbReference type="InterPro" id="IPR005079">
    <property type="entry name" value="Peptidase_C45_hydrolase"/>
</dbReference>
<dbReference type="CDD" id="cd01935">
    <property type="entry name" value="Ntn_CGH_like"/>
    <property type="match status" value="1"/>
</dbReference>
<feature type="domain" description="Peptidase C45 hydrolase" evidence="1">
    <location>
        <begin position="106"/>
        <end position="306"/>
    </location>
</feature>
<organism evidence="2 3">
    <name type="scientific">Sporosarcina oncorhynchi</name>
    <dbReference type="NCBI Taxonomy" id="3056444"/>
    <lineage>
        <taxon>Bacteria</taxon>
        <taxon>Bacillati</taxon>
        <taxon>Bacillota</taxon>
        <taxon>Bacilli</taxon>
        <taxon>Bacillales</taxon>
        <taxon>Caryophanaceae</taxon>
        <taxon>Sporosarcina</taxon>
    </lineage>
</organism>
<dbReference type="InterPro" id="IPR047794">
    <property type="entry name" value="C45_proenzyme-like"/>
</dbReference>
<reference evidence="2 3" key="1">
    <citation type="submission" date="2023-06" db="EMBL/GenBank/DDBJ databases">
        <title>Sporosarcina sp. nov., isolated from Korean tranditional fermented seafood 'Jeotgal'.</title>
        <authorList>
            <person name="Yang A.I."/>
            <person name="Shin N.-R."/>
        </authorList>
    </citation>
    <scope>NUCLEOTIDE SEQUENCE [LARGE SCALE GENOMIC DNA]</scope>
    <source>
        <strain evidence="2 3">T2O-4</strain>
    </source>
</reference>
<dbReference type="PANTHER" id="PTHR34180:SF1">
    <property type="entry name" value="BETA-ALANYL-DOPAMINE_CARCININE HYDROLASE"/>
    <property type="match status" value="1"/>
</dbReference>
<keyword evidence="3" id="KW-1185">Reference proteome</keyword>
<dbReference type="Pfam" id="PF03417">
    <property type="entry name" value="AAT"/>
    <property type="match status" value="1"/>
</dbReference>
<gene>
    <name evidence="2" type="ORF">QWT69_16255</name>
</gene>
<dbReference type="GO" id="GO:0016746">
    <property type="term" value="F:acyltransferase activity"/>
    <property type="evidence" value="ECO:0007669"/>
    <property type="project" value="UniProtKB-KW"/>
</dbReference>
<evidence type="ECO:0000313" key="2">
    <source>
        <dbReference type="EMBL" id="WOV87380.1"/>
    </source>
</evidence>
<dbReference type="EMBL" id="CP129118">
    <property type="protein sequence ID" value="WOV87380.1"/>
    <property type="molecule type" value="Genomic_DNA"/>
</dbReference>
<dbReference type="NCBIfam" id="NF040521">
    <property type="entry name" value="C45_proenzyme"/>
    <property type="match status" value="1"/>
</dbReference>
<protein>
    <submittedName>
        <fullName evidence="2">C45 family autoproteolytic acyltransferase/hydrolase</fullName>
    </submittedName>
</protein>
<evidence type="ECO:0000259" key="1">
    <source>
        <dbReference type="Pfam" id="PF03417"/>
    </source>
</evidence>
<sequence>MNRYKELFVKVVDLKGDAYSIGVKQGREIRDSHLSNQLEQLREMAVDVNSETAKFSLKRFSPTLLNELEGIAESVEMDPDEAVRLYSGFNLAFPSMGCTAFVQNGYYVRNYDFSPELYDARLVFTQPQDGYSSVGFSQQVIGRLDGMNEKGLVVGLHFVNSDHRSEGFMATTIVRMLLDNCANVEEATSLIKSIPHGYCYNYSMADSSGRAVLVEASPEQVFVKVKNPLICTNHFGSAELMGMNRDVIESSKKRMLHVSSLLNKDMTAFSAYEHFNDTDSPLFYQDYKNYFGTLHTVVYSPNDLSLLIGIGGNCEPIPLSLKEYLKGEAEFPDFLSGMILNED</sequence>
<dbReference type="Gene3D" id="3.60.60.10">
    <property type="entry name" value="Penicillin V Acylase, Chain A"/>
    <property type="match status" value="1"/>
</dbReference>
<keyword evidence="2" id="KW-0808">Transferase</keyword>
<dbReference type="InterPro" id="IPR047801">
    <property type="entry name" value="Peptidase_C45"/>
</dbReference>
<dbReference type="RefSeq" id="WP_317967443.1">
    <property type="nucleotide sequence ID" value="NZ_CP129118.1"/>
</dbReference>
<name>A0ABZ0L5F5_9BACL</name>